<organism evidence="2 3">
    <name type="scientific">Pelagomonas calceolata</name>
    <dbReference type="NCBI Taxonomy" id="35677"/>
    <lineage>
        <taxon>Eukaryota</taxon>
        <taxon>Sar</taxon>
        <taxon>Stramenopiles</taxon>
        <taxon>Ochrophyta</taxon>
        <taxon>Pelagophyceae</taxon>
        <taxon>Pelagomonadales</taxon>
        <taxon>Pelagomonadaceae</taxon>
        <taxon>Pelagomonas</taxon>
    </lineage>
</organism>
<name>A0A8J2SP17_9STRA</name>
<feature type="compositionally biased region" description="Polar residues" evidence="1">
    <location>
        <begin position="81"/>
        <end position="90"/>
    </location>
</feature>
<accession>A0A8J2SP17</accession>
<comment type="caution">
    <text evidence="2">The sequence shown here is derived from an EMBL/GenBank/DDBJ whole genome shotgun (WGS) entry which is preliminary data.</text>
</comment>
<feature type="region of interest" description="Disordered" evidence="1">
    <location>
        <begin position="74"/>
        <end position="191"/>
    </location>
</feature>
<protein>
    <submittedName>
        <fullName evidence="2">Uncharacterized protein</fullName>
    </submittedName>
</protein>
<evidence type="ECO:0000313" key="2">
    <source>
        <dbReference type="EMBL" id="CAH0370737.1"/>
    </source>
</evidence>
<gene>
    <name evidence="2" type="ORF">PECAL_3P06380</name>
</gene>
<feature type="compositionally biased region" description="Pro residues" evidence="1">
    <location>
        <begin position="160"/>
        <end position="172"/>
    </location>
</feature>
<evidence type="ECO:0000256" key="1">
    <source>
        <dbReference type="SAM" id="MobiDB-lite"/>
    </source>
</evidence>
<proteinExistence type="predicted"/>
<feature type="region of interest" description="Disordered" evidence="1">
    <location>
        <begin position="244"/>
        <end position="287"/>
    </location>
</feature>
<dbReference type="AlphaFoldDB" id="A0A8J2SP17"/>
<dbReference type="EMBL" id="CAKKNE010000003">
    <property type="protein sequence ID" value="CAH0370737.1"/>
    <property type="molecule type" value="Genomic_DNA"/>
</dbReference>
<evidence type="ECO:0000313" key="3">
    <source>
        <dbReference type="Proteomes" id="UP000789595"/>
    </source>
</evidence>
<feature type="compositionally biased region" description="Basic residues" evidence="1">
    <location>
        <begin position="122"/>
        <end position="140"/>
    </location>
</feature>
<reference evidence="2" key="1">
    <citation type="submission" date="2021-11" db="EMBL/GenBank/DDBJ databases">
        <authorList>
            <consortium name="Genoscope - CEA"/>
            <person name="William W."/>
        </authorList>
    </citation>
    <scope>NUCLEOTIDE SEQUENCE</scope>
</reference>
<dbReference type="Proteomes" id="UP000789595">
    <property type="component" value="Unassembled WGS sequence"/>
</dbReference>
<feature type="compositionally biased region" description="Low complexity" evidence="1">
    <location>
        <begin position="106"/>
        <end position="117"/>
    </location>
</feature>
<sequence length="428" mass="45383">MELGADGLPVLPAKDQAEINAMRRQAQEAEMAALKLLGEDTSGAVQAKPLSMFNRVSSAARAAQRQTAQYLRLRASRDSKVSSAPSTPGSLTPAPLMKAPEPEPMPAKATEPVVEKVPPAKKPSKHVQRSKKAPPAKKAARSGLLEAVEADVRAARNTPAPKPAPSAEPPKPAARAAREPAKAPEPPKYGYESLLSDVSRAYCGYDEAYFHDRPRELASQEKAGQAARAAADAREVVASREAALRSSKDAARAADAALRQLRKPAKTTKETKKDLWLAAPASPTPAEIDKRIDELRQRAEGDLAPDPVLRRARAALHGAVPGDLAGVRVVDDAPVVVQDPLNDPVLRRARAMLSQQPAAAPPPSQNLPAELLDDPVLQRARAMLAAAAAPPPAPVPAESSSSGEDLMARIARLAQTEVEPPLTFEPLK</sequence>
<feature type="region of interest" description="Disordered" evidence="1">
    <location>
        <begin position="385"/>
        <end position="407"/>
    </location>
</feature>
<keyword evidence="3" id="KW-1185">Reference proteome</keyword>